<dbReference type="PANTHER" id="PTHR21660:SF1">
    <property type="entry name" value="ACYL-COENZYME A THIOESTERASE 13"/>
    <property type="match status" value="1"/>
</dbReference>
<dbReference type="Proteomes" id="UP000076532">
    <property type="component" value="Unassembled WGS sequence"/>
</dbReference>
<comment type="similarity">
    <text evidence="1">Belongs to the thioesterase PaaI family.</text>
</comment>
<protein>
    <recommendedName>
        <fullName evidence="3">Thioesterase domain-containing protein</fullName>
    </recommendedName>
</protein>
<dbReference type="EMBL" id="KV417546">
    <property type="protein sequence ID" value="KZP21616.1"/>
    <property type="molecule type" value="Genomic_DNA"/>
</dbReference>
<dbReference type="NCBIfam" id="TIGR00369">
    <property type="entry name" value="unchar_dom_1"/>
    <property type="match status" value="1"/>
</dbReference>
<dbReference type="SUPFAM" id="SSF54637">
    <property type="entry name" value="Thioesterase/thiol ester dehydrase-isomerase"/>
    <property type="match status" value="1"/>
</dbReference>
<feature type="domain" description="Thioesterase" evidence="3">
    <location>
        <begin position="109"/>
        <end position="188"/>
    </location>
</feature>
<evidence type="ECO:0000256" key="2">
    <source>
        <dbReference type="ARBA" id="ARBA00022801"/>
    </source>
</evidence>
<evidence type="ECO:0000313" key="4">
    <source>
        <dbReference type="EMBL" id="KZP21616.1"/>
    </source>
</evidence>
<accession>A0A166K7N9</accession>
<proteinExistence type="inferred from homology"/>
<sequence length="204" mass="22224">MPDSSLRLSSITAATNGKLKDENEDVLAPFSFEHFRPYDIAGNCAPETKLTVARWLYIFTHRGTGFGDRIGSRVKITEISVSGMPNEPEKKEARVVAEIIVDEDMTNPQGVIHGGCSMYLVDILSTLPLSALDFEQGGAGNAGVSQAIHTVFHAPARMGDNLRIVSTSLSVGGRTMTCRCEIWDTTNHRLVVSATQVKMQSTRL</sequence>
<gene>
    <name evidence="4" type="ORF">FIBSPDRAFT_788193</name>
</gene>
<organism evidence="4 5">
    <name type="scientific">Athelia psychrophila</name>
    <dbReference type="NCBI Taxonomy" id="1759441"/>
    <lineage>
        <taxon>Eukaryota</taxon>
        <taxon>Fungi</taxon>
        <taxon>Dikarya</taxon>
        <taxon>Basidiomycota</taxon>
        <taxon>Agaricomycotina</taxon>
        <taxon>Agaricomycetes</taxon>
        <taxon>Agaricomycetidae</taxon>
        <taxon>Atheliales</taxon>
        <taxon>Atheliaceae</taxon>
        <taxon>Athelia</taxon>
    </lineage>
</organism>
<dbReference type="PANTHER" id="PTHR21660">
    <property type="entry name" value="THIOESTERASE SUPERFAMILY MEMBER-RELATED"/>
    <property type="match status" value="1"/>
</dbReference>
<evidence type="ECO:0000256" key="1">
    <source>
        <dbReference type="ARBA" id="ARBA00008324"/>
    </source>
</evidence>
<name>A0A166K7N9_9AGAM</name>
<dbReference type="InterPro" id="IPR029069">
    <property type="entry name" value="HotDog_dom_sf"/>
</dbReference>
<dbReference type="InterPro" id="IPR003736">
    <property type="entry name" value="PAAI_dom"/>
</dbReference>
<reference evidence="4 5" key="1">
    <citation type="journal article" date="2016" name="Mol. Biol. Evol.">
        <title>Comparative Genomics of Early-Diverging Mushroom-Forming Fungi Provides Insights into the Origins of Lignocellulose Decay Capabilities.</title>
        <authorList>
            <person name="Nagy L.G."/>
            <person name="Riley R."/>
            <person name="Tritt A."/>
            <person name="Adam C."/>
            <person name="Daum C."/>
            <person name="Floudas D."/>
            <person name="Sun H."/>
            <person name="Yadav J.S."/>
            <person name="Pangilinan J."/>
            <person name="Larsson K.H."/>
            <person name="Matsuura K."/>
            <person name="Barry K."/>
            <person name="Labutti K."/>
            <person name="Kuo R."/>
            <person name="Ohm R.A."/>
            <person name="Bhattacharya S.S."/>
            <person name="Shirouzu T."/>
            <person name="Yoshinaga Y."/>
            <person name="Martin F.M."/>
            <person name="Grigoriev I.V."/>
            <person name="Hibbett D.S."/>
        </authorList>
    </citation>
    <scope>NUCLEOTIDE SEQUENCE [LARGE SCALE GENOMIC DNA]</scope>
    <source>
        <strain evidence="4 5">CBS 109695</strain>
    </source>
</reference>
<dbReference type="CDD" id="cd03443">
    <property type="entry name" value="PaaI_thioesterase"/>
    <property type="match status" value="1"/>
</dbReference>
<evidence type="ECO:0000259" key="3">
    <source>
        <dbReference type="Pfam" id="PF03061"/>
    </source>
</evidence>
<dbReference type="OrthoDB" id="2831072at2759"/>
<dbReference type="Gene3D" id="3.10.129.10">
    <property type="entry name" value="Hotdog Thioesterase"/>
    <property type="match status" value="1"/>
</dbReference>
<evidence type="ECO:0000313" key="5">
    <source>
        <dbReference type="Proteomes" id="UP000076532"/>
    </source>
</evidence>
<dbReference type="InterPro" id="IPR006683">
    <property type="entry name" value="Thioestr_dom"/>
</dbReference>
<dbReference type="AlphaFoldDB" id="A0A166K7N9"/>
<dbReference type="STRING" id="436010.A0A166K7N9"/>
<dbReference type="GO" id="GO:0047617">
    <property type="term" value="F:fatty acyl-CoA hydrolase activity"/>
    <property type="evidence" value="ECO:0007669"/>
    <property type="project" value="InterPro"/>
</dbReference>
<keyword evidence="2" id="KW-0378">Hydrolase</keyword>
<keyword evidence="5" id="KW-1185">Reference proteome</keyword>
<dbReference type="Pfam" id="PF03061">
    <property type="entry name" value="4HBT"/>
    <property type="match status" value="1"/>
</dbReference>
<dbReference type="InterPro" id="IPR039298">
    <property type="entry name" value="ACOT13"/>
</dbReference>